<dbReference type="Proteomes" id="UP000284465">
    <property type="component" value="Unassembled WGS sequence"/>
</dbReference>
<proteinExistence type="predicted"/>
<dbReference type="AlphaFoldDB" id="A0A173RZF1"/>
<dbReference type="RefSeq" id="WP_015520515.1">
    <property type="nucleotide sequence ID" value="NZ_CABIYH010000004.1"/>
</dbReference>
<dbReference type="EMBL" id="QRQN01000040">
    <property type="protein sequence ID" value="RHN02376.1"/>
    <property type="molecule type" value="Genomic_DNA"/>
</dbReference>
<dbReference type="PaxDb" id="166486-ERS852572_00685"/>
<accession>A0A173RZF1</accession>
<protein>
    <submittedName>
        <fullName evidence="1">Putative selenium-dependent hydroxylase accessory protein YqeC</fullName>
    </submittedName>
</protein>
<evidence type="ECO:0000313" key="2">
    <source>
        <dbReference type="EMBL" id="RHA67902.1"/>
    </source>
</evidence>
<dbReference type="Proteomes" id="UP000283586">
    <property type="component" value="Unassembled WGS sequence"/>
</dbReference>
<reference evidence="5 6" key="2">
    <citation type="submission" date="2018-08" db="EMBL/GenBank/DDBJ databases">
        <title>A genome reference for cultivated species of the human gut microbiota.</title>
        <authorList>
            <person name="Zou Y."/>
            <person name="Xue W."/>
            <person name="Luo G."/>
        </authorList>
    </citation>
    <scope>NUCLEOTIDE SEQUENCE [LARGE SCALE GENOMIC DNA]</scope>
    <source>
        <strain evidence="3 5">AF31-21AC</strain>
        <strain evidence="2 6">AM43-11</strain>
    </source>
</reference>
<evidence type="ECO:0000313" key="6">
    <source>
        <dbReference type="Proteomes" id="UP000284465"/>
    </source>
</evidence>
<dbReference type="EMBL" id="QSFP01000006">
    <property type="protein sequence ID" value="RHA67902.1"/>
    <property type="molecule type" value="Genomic_DNA"/>
</dbReference>
<evidence type="ECO:0000313" key="5">
    <source>
        <dbReference type="Proteomes" id="UP000283586"/>
    </source>
</evidence>
<evidence type="ECO:0000313" key="1">
    <source>
        <dbReference type="EMBL" id="CUM83015.1"/>
    </source>
</evidence>
<dbReference type="InterPro" id="IPR017587">
    <property type="entry name" value="YqeC"/>
</dbReference>
<name>A0A173RZF1_9FIRM</name>
<gene>
    <name evidence="2" type="primary">yqeC</name>
    <name evidence="2" type="ORF">DW927_07030</name>
    <name evidence="3" type="ORF">DWZ31_18905</name>
    <name evidence="1" type="ORF">ERS852572_00685</name>
</gene>
<dbReference type="Proteomes" id="UP000095350">
    <property type="component" value="Unassembled WGS sequence"/>
</dbReference>
<dbReference type="STRING" id="166486.ERS852572_00685"/>
<dbReference type="NCBIfam" id="TIGR03172">
    <property type="entry name" value="selenium cofactor biosynthesis protein YqeC"/>
    <property type="match status" value="1"/>
</dbReference>
<organism evidence="1 4">
    <name type="scientific">Roseburia intestinalis</name>
    <dbReference type="NCBI Taxonomy" id="166486"/>
    <lineage>
        <taxon>Bacteria</taxon>
        <taxon>Bacillati</taxon>
        <taxon>Bacillota</taxon>
        <taxon>Clostridia</taxon>
        <taxon>Lachnospirales</taxon>
        <taxon>Lachnospiraceae</taxon>
        <taxon>Roseburia</taxon>
    </lineage>
</organism>
<evidence type="ECO:0000313" key="4">
    <source>
        <dbReference type="Proteomes" id="UP000095350"/>
    </source>
</evidence>
<sequence>MSYIISYVGAGGKTSSIYQDAAAFVNEGKKVMITTTTHMYVPKDRVFIDGREKSCEKLREEVAGILKKNGICVCGTILSDNKKTEIYAVGKCAGNDAVEEQQKMEPEKFKTLSVKQLTAVCKEADVVLIEADGAAHKAAKAPEAWEPAVYAQSNKVVIVMGLHAVGGSVDEVCHRPECVKEALDCDGAHLLTRTDLDVLMAVYEKKIGQQFPGMETERRYFIKSS</sequence>
<dbReference type="Pfam" id="PF19842">
    <property type="entry name" value="YqeC"/>
    <property type="match status" value="1"/>
</dbReference>
<dbReference type="EMBL" id="CYXZ01000004">
    <property type="protein sequence ID" value="CUM83015.1"/>
    <property type="molecule type" value="Genomic_DNA"/>
</dbReference>
<dbReference type="OrthoDB" id="368187at2"/>
<evidence type="ECO:0000313" key="3">
    <source>
        <dbReference type="EMBL" id="RHN02376.1"/>
    </source>
</evidence>
<reference evidence="1 4" key="1">
    <citation type="submission" date="2015-09" db="EMBL/GenBank/DDBJ databases">
        <authorList>
            <consortium name="Pathogen Informatics"/>
        </authorList>
    </citation>
    <scope>NUCLEOTIDE SEQUENCE [LARGE SCALE GENOMIC DNA]</scope>
    <source>
        <strain evidence="1 4">2789STDY5834960</strain>
    </source>
</reference>